<accession>A0ABT1NVB1</accession>
<evidence type="ECO:0000256" key="1">
    <source>
        <dbReference type="ARBA" id="ARBA00004141"/>
    </source>
</evidence>
<name>A0ABT1NVB1_9MICC</name>
<gene>
    <name evidence="7" type="ORF">NNX28_10820</name>
</gene>
<feature type="transmembrane region" description="Helical" evidence="5">
    <location>
        <begin position="20"/>
        <end position="44"/>
    </location>
</feature>
<proteinExistence type="predicted"/>
<comment type="subcellular location">
    <subcellularLocation>
        <location evidence="1">Membrane</location>
        <topology evidence="1">Multi-pass membrane protein</topology>
    </subcellularLocation>
</comment>
<keyword evidence="8" id="KW-1185">Reference proteome</keyword>
<evidence type="ECO:0000313" key="8">
    <source>
        <dbReference type="Proteomes" id="UP001206924"/>
    </source>
</evidence>
<keyword evidence="2 5" id="KW-0812">Transmembrane</keyword>
<feature type="domain" description="TM2" evidence="6">
    <location>
        <begin position="2"/>
        <end position="40"/>
    </location>
</feature>
<dbReference type="InterPro" id="IPR007829">
    <property type="entry name" value="TM2"/>
</dbReference>
<comment type="caution">
    <text evidence="7">The sequence shown here is derived from an EMBL/GenBank/DDBJ whole genome shotgun (WGS) entry which is preliminary data.</text>
</comment>
<dbReference type="Proteomes" id="UP001206924">
    <property type="component" value="Unassembled WGS sequence"/>
</dbReference>
<evidence type="ECO:0000256" key="3">
    <source>
        <dbReference type="ARBA" id="ARBA00022989"/>
    </source>
</evidence>
<evidence type="ECO:0000256" key="5">
    <source>
        <dbReference type="SAM" id="Phobius"/>
    </source>
</evidence>
<evidence type="ECO:0000256" key="2">
    <source>
        <dbReference type="ARBA" id="ARBA00022692"/>
    </source>
</evidence>
<organism evidence="7 8">
    <name type="scientific">Arthrobacter jinronghuae</name>
    <dbReference type="NCBI Taxonomy" id="2964609"/>
    <lineage>
        <taxon>Bacteria</taxon>
        <taxon>Bacillati</taxon>
        <taxon>Actinomycetota</taxon>
        <taxon>Actinomycetes</taxon>
        <taxon>Micrococcales</taxon>
        <taxon>Micrococcaceae</taxon>
        <taxon>Arthrobacter</taxon>
    </lineage>
</organism>
<dbReference type="Pfam" id="PF05154">
    <property type="entry name" value="TM2"/>
    <property type="match status" value="1"/>
</dbReference>
<evidence type="ECO:0000313" key="7">
    <source>
        <dbReference type="EMBL" id="MCQ1950424.1"/>
    </source>
</evidence>
<dbReference type="EMBL" id="JANFLP010000010">
    <property type="protein sequence ID" value="MCQ1950424.1"/>
    <property type="molecule type" value="Genomic_DNA"/>
</dbReference>
<keyword evidence="4 5" id="KW-0472">Membrane</keyword>
<keyword evidence="3 5" id="KW-1133">Transmembrane helix</keyword>
<protein>
    <submittedName>
        <fullName evidence="7">TM2 domain-containing protein</fullName>
    </submittedName>
</protein>
<reference evidence="7 8" key="1">
    <citation type="submission" date="2022-07" db="EMBL/GenBank/DDBJ databases">
        <title>Novel species in genus Arthrobacter.</title>
        <authorList>
            <person name="Liu Y."/>
        </authorList>
    </citation>
    <scope>NUCLEOTIDE SEQUENCE [LARGE SCALE GENOMIC DNA]</scope>
    <source>
        <strain evidence="8">zg-Y859</strain>
    </source>
</reference>
<sequence length="60" mass="6493">MFLGGFGVHRFYLGNNSVGIAQLVLTCFTGMGAVWGFVEGLMILCNARSFRTDAHGIPLK</sequence>
<evidence type="ECO:0000259" key="6">
    <source>
        <dbReference type="Pfam" id="PF05154"/>
    </source>
</evidence>
<evidence type="ECO:0000256" key="4">
    <source>
        <dbReference type="ARBA" id="ARBA00023136"/>
    </source>
</evidence>